<reference evidence="2" key="1">
    <citation type="journal article" date="2024" name="Proc. Natl. Acad. Sci. U.S.A.">
        <title>Extraordinary preservation of gene collinearity over three hundred million years revealed in homosporous lycophytes.</title>
        <authorList>
            <person name="Li C."/>
            <person name="Wickell D."/>
            <person name="Kuo L.Y."/>
            <person name="Chen X."/>
            <person name="Nie B."/>
            <person name="Liao X."/>
            <person name="Peng D."/>
            <person name="Ji J."/>
            <person name="Jenkins J."/>
            <person name="Williams M."/>
            <person name="Shu S."/>
            <person name="Plott C."/>
            <person name="Barry K."/>
            <person name="Rajasekar S."/>
            <person name="Grimwood J."/>
            <person name="Han X."/>
            <person name="Sun S."/>
            <person name="Hou Z."/>
            <person name="He W."/>
            <person name="Dai G."/>
            <person name="Sun C."/>
            <person name="Schmutz J."/>
            <person name="Leebens-Mack J.H."/>
            <person name="Li F.W."/>
            <person name="Wang L."/>
        </authorList>
    </citation>
    <scope>NUCLEOTIDE SEQUENCE [LARGE SCALE GENOMIC DNA]</scope>
    <source>
        <strain evidence="2">cv. PW_Plant_1</strain>
    </source>
</reference>
<dbReference type="EMBL" id="CM055114">
    <property type="protein sequence ID" value="KAJ7513455.1"/>
    <property type="molecule type" value="Genomic_DNA"/>
</dbReference>
<proteinExistence type="predicted"/>
<organism evidence="1 2">
    <name type="scientific">Diphasiastrum complanatum</name>
    <name type="common">Issler's clubmoss</name>
    <name type="synonym">Lycopodium complanatum</name>
    <dbReference type="NCBI Taxonomy" id="34168"/>
    <lineage>
        <taxon>Eukaryota</taxon>
        <taxon>Viridiplantae</taxon>
        <taxon>Streptophyta</taxon>
        <taxon>Embryophyta</taxon>
        <taxon>Tracheophyta</taxon>
        <taxon>Lycopodiopsida</taxon>
        <taxon>Lycopodiales</taxon>
        <taxon>Lycopodiaceae</taxon>
        <taxon>Lycopodioideae</taxon>
        <taxon>Diphasiastrum</taxon>
    </lineage>
</organism>
<accession>A0ACC2A7H2</accession>
<evidence type="ECO:0000313" key="2">
    <source>
        <dbReference type="Proteomes" id="UP001162992"/>
    </source>
</evidence>
<dbReference type="Proteomes" id="UP001162992">
    <property type="component" value="Chromosome 23"/>
</dbReference>
<gene>
    <name evidence="1" type="ORF">O6H91_23G000400</name>
</gene>
<protein>
    <submittedName>
        <fullName evidence="1">Uncharacterized protein</fullName>
    </submittedName>
</protein>
<name>A0ACC2A7H2_DIPCM</name>
<evidence type="ECO:0000313" key="1">
    <source>
        <dbReference type="EMBL" id="KAJ7513455.1"/>
    </source>
</evidence>
<comment type="caution">
    <text evidence="1">The sequence shown here is derived from an EMBL/GenBank/DDBJ whole genome shotgun (WGS) entry which is preliminary data.</text>
</comment>
<sequence>MLGVYQGLCTLKQIQLDIKVVTGTTVRDGLVEVSKMENATKLILGSSGHHAVRWRNSLAKYCMKNLPRYCAVLVVERGKITFEKQGMHAPGHEKLSAGIWDSLMRFRHQKAQIIMPSDKKDTDSSLNLEESSSSGDFVPYDNYIVENSSYLKSCSDEVSPDSPVSVLHSDMNEEGLQESTLQNKECLTHLRTRSEGGDNAQVDYSDLTVRCTKVDSSIHGDGNRSKGSSSQPGWPLMHRTMSLEKMASSFTSARRISVVKWALELPERPTVSIKVSLEDKGNEELGLISLQHDFQGKYFEGTMEGVANEQESHCSNHSVCGDPQIKSPVGMEDTTNQTMSLLNVEDARVSSNETKGLPQRALTLENELDLLIKRRSCSRYTYEELEIATCNFCPDNLVGKGGSSIVYQGVLQNGQRIAVKCFNERSPDAEQELLTEVEILLTLRHRHIVALLGYYVDSQRHLLVYNLASKGNLDENLHGGLETPTLDWRQRYKIAVGAAQALEYLHDGCPQPVVHRDVKSSNILLSAGFEAQISDFGLAKWAPTSSTHITCTDVVGTFGYLAPEYFMFGKVNEKTDVYSFGVVLLELITGRRPIDVSRPKGQENLVLWSKPLLEGGKGEVLIDPKLKQSYDRSQMQHMILAASLCINESPKSRPGMRQVLRFLCGEHDDNVSHLTRDLFVFKDKDDECPTEECLGNHDVRSHLALALLGVDNDSVSLSSADPSCLDRTHSIKNLEEYLRNRFSRSSSFE</sequence>
<keyword evidence="2" id="KW-1185">Reference proteome</keyword>